<proteinExistence type="predicted"/>
<gene>
    <name evidence="1" type="ORF">GQ466_17655</name>
</gene>
<dbReference type="OrthoDB" id="4230394at2"/>
<dbReference type="EMBL" id="WUTW01000003">
    <property type="protein sequence ID" value="MXQ65850.1"/>
    <property type="molecule type" value="Genomic_DNA"/>
</dbReference>
<evidence type="ECO:0000313" key="1">
    <source>
        <dbReference type="EMBL" id="MXQ65850.1"/>
    </source>
</evidence>
<protein>
    <submittedName>
        <fullName evidence="1">Uncharacterized protein</fullName>
    </submittedName>
</protein>
<dbReference type="AlphaFoldDB" id="A0A6I4WAR6"/>
<reference evidence="1 2" key="1">
    <citation type="submission" date="2019-12" db="EMBL/GenBank/DDBJ databases">
        <title>Nocardia macrotermitis sp. nov. and Nocardia aurantia sp. nov., isolated from the gut of the fungus growing-termite Macrotermes natalensis.</title>
        <authorList>
            <person name="Christine B."/>
            <person name="Rene B."/>
        </authorList>
    </citation>
    <scope>NUCLEOTIDE SEQUENCE [LARGE SCALE GENOMIC DNA]</scope>
    <source>
        <strain evidence="1 2">DSM 102126</strain>
    </source>
</reference>
<organism evidence="1 2">
    <name type="scientific">Actinomadura rayongensis</name>
    <dbReference type="NCBI Taxonomy" id="1429076"/>
    <lineage>
        <taxon>Bacteria</taxon>
        <taxon>Bacillati</taxon>
        <taxon>Actinomycetota</taxon>
        <taxon>Actinomycetes</taxon>
        <taxon>Streptosporangiales</taxon>
        <taxon>Thermomonosporaceae</taxon>
        <taxon>Actinomadura</taxon>
    </lineage>
</organism>
<sequence>MALSELCFHLQERRGMYLPDGRYASAVAFVEGYNTALGGASLRGFQQWLSKRVYGRDSGVHWSYIVASIRVNELRDGGMGFDRIPPDQDEILINDLVELIAEFVTWSARGFDG</sequence>
<comment type="caution">
    <text evidence="1">The sequence shown here is derived from an EMBL/GenBank/DDBJ whole genome shotgun (WGS) entry which is preliminary data.</text>
</comment>
<keyword evidence="2" id="KW-1185">Reference proteome</keyword>
<name>A0A6I4WAR6_9ACTN</name>
<evidence type="ECO:0000313" key="2">
    <source>
        <dbReference type="Proteomes" id="UP000431901"/>
    </source>
</evidence>
<dbReference type="RefSeq" id="WP_161104067.1">
    <property type="nucleotide sequence ID" value="NZ_JBHLYI010000004.1"/>
</dbReference>
<dbReference type="Proteomes" id="UP000431901">
    <property type="component" value="Unassembled WGS sequence"/>
</dbReference>
<accession>A0A6I4WAR6</accession>